<keyword evidence="13" id="KW-1185">Reference proteome</keyword>
<evidence type="ECO:0000313" key="12">
    <source>
        <dbReference type="EMBL" id="TNV77223.1"/>
    </source>
</evidence>
<dbReference type="NCBIfam" id="TIGR00729">
    <property type="entry name" value="ribonuclease HII"/>
    <property type="match status" value="1"/>
</dbReference>
<protein>
    <recommendedName>
        <fullName evidence="9">Ribonuclease</fullName>
        <ecNumber evidence="9">3.1.26.4</ecNumber>
    </recommendedName>
</protein>
<dbReference type="FunFam" id="3.30.420.10:FF:000016">
    <property type="entry name" value="Ribonuclease"/>
    <property type="match status" value="1"/>
</dbReference>
<evidence type="ECO:0000256" key="5">
    <source>
        <dbReference type="ARBA" id="ARBA00022723"/>
    </source>
</evidence>
<dbReference type="InterPro" id="IPR001352">
    <property type="entry name" value="RNase_HII/HIII"/>
</dbReference>
<evidence type="ECO:0000256" key="10">
    <source>
        <dbReference type="SAM" id="MobiDB-lite"/>
    </source>
</evidence>
<keyword evidence="7 8" id="KW-0378">Hydrolase</keyword>
<dbReference type="PROSITE" id="PS51975">
    <property type="entry name" value="RNASE_H_2"/>
    <property type="match status" value="1"/>
</dbReference>
<feature type="binding site" evidence="8">
    <location>
        <position position="134"/>
    </location>
    <ligand>
        <name>a divalent metal cation</name>
        <dbReference type="ChEBI" id="CHEBI:60240"/>
    </ligand>
</feature>
<dbReference type="CDD" id="cd07181">
    <property type="entry name" value="RNase_HII_eukaryota_like"/>
    <property type="match status" value="1"/>
</dbReference>
<gene>
    <name evidence="12" type="ORF">FGO68_gene8433</name>
</gene>
<dbReference type="GO" id="GO:0032299">
    <property type="term" value="C:ribonuclease H2 complex"/>
    <property type="evidence" value="ECO:0007669"/>
    <property type="project" value="TreeGrafter"/>
</dbReference>
<name>A0A8J8T0P1_HALGN</name>
<feature type="compositionally biased region" description="Basic residues" evidence="10">
    <location>
        <begin position="298"/>
        <end position="308"/>
    </location>
</feature>
<dbReference type="Proteomes" id="UP000785679">
    <property type="component" value="Unassembled WGS sequence"/>
</dbReference>
<dbReference type="GO" id="GO:0003723">
    <property type="term" value="F:RNA binding"/>
    <property type="evidence" value="ECO:0007669"/>
    <property type="project" value="UniProtKB-UniRule"/>
</dbReference>
<evidence type="ECO:0000256" key="3">
    <source>
        <dbReference type="ARBA" id="ARBA00007058"/>
    </source>
</evidence>
<comment type="caution">
    <text evidence="12">The sequence shown here is derived from an EMBL/GenBank/DDBJ whole genome shotgun (WGS) entry which is preliminary data.</text>
</comment>
<dbReference type="GO" id="GO:0043137">
    <property type="term" value="P:DNA replication, removal of RNA primer"/>
    <property type="evidence" value="ECO:0007669"/>
    <property type="project" value="TreeGrafter"/>
</dbReference>
<dbReference type="GO" id="GO:0004523">
    <property type="term" value="F:RNA-DNA hybrid ribonuclease activity"/>
    <property type="evidence" value="ECO:0007669"/>
    <property type="project" value="UniProtKB-UniRule"/>
</dbReference>
<feature type="binding site" evidence="8">
    <location>
        <position position="22"/>
    </location>
    <ligand>
        <name>a divalent metal cation</name>
        <dbReference type="ChEBI" id="CHEBI:60240"/>
    </ligand>
</feature>
<evidence type="ECO:0000259" key="11">
    <source>
        <dbReference type="PROSITE" id="PS51975"/>
    </source>
</evidence>
<dbReference type="Gene3D" id="3.30.420.10">
    <property type="entry name" value="Ribonuclease H-like superfamily/Ribonuclease H"/>
    <property type="match status" value="1"/>
</dbReference>
<keyword evidence="5 8" id="KW-0479">Metal-binding</keyword>
<feature type="compositionally biased region" description="Basic and acidic residues" evidence="10">
    <location>
        <begin position="280"/>
        <end position="295"/>
    </location>
</feature>
<keyword evidence="4 8" id="KW-0540">Nuclease</keyword>
<dbReference type="OrthoDB" id="7462577at2759"/>
<dbReference type="EC" id="3.1.26.4" evidence="9"/>
<evidence type="ECO:0000256" key="9">
    <source>
        <dbReference type="RuleBase" id="RU003515"/>
    </source>
</evidence>
<dbReference type="InterPro" id="IPR023160">
    <property type="entry name" value="RNase_HII_hlx-loop-hlx_cap_dom"/>
</dbReference>
<dbReference type="InterPro" id="IPR004649">
    <property type="entry name" value="RNase_H2_suA"/>
</dbReference>
<feature type="binding site" evidence="8">
    <location>
        <position position="21"/>
    </location>
    <ligand>
        <name>a divalent metal cation</name>
        <dbReference type="ChEBI" id="CHEBI:60240"/>
    </ligand>
</feature>
<keyword evidence="6 8" id="KW-0255">Endonuclease</keyword>
<reference evidence="12" key="1">
    <citation type="submission" date="2019-06" db="EMBL/GenBank/DDBJ databases">
        <authorList>
            <person name="Zheng W."/>
        </authorList>
    </citation>
    <scope>NUCLEOTIDE SEQUENCE</scope>
    <source>
        <strain evidence="12">QDHG01</strain>
    </source>
</reference>
<dbReference type="AlphaFoldDB" id="A0A8J8T0P1"/>
<evidence type="ECO:0000256" key="2">
    <source>
        <dbReference type="ARBA" id="ARBA00001946"/>
    </source>
</evidence>
<comment type="cofactor">
    <cofactor evidence="8">
        <name>Mn(2+)</name>
        <dbReference type="ChEBI" id="CHEBI:29035"/>
    </cofactor>
    <cofactor evidence="8">
        <name>Mg(2+)</name>
        <dbReference type="ChEBI" id="CHEBI:18420"/>
    </cofactor>
    <text evidence="8">Manganese or magnesium. Binds 1 divalent metal ion per monomer in the absence of substrate. May bind a second metal ion after substrate binding.</text>
</comment>
<dbReference type="PANTHER" id="PTHR10954:SF7">
    <property type="entry name" value="RIBONUCLEASE H2 SUBUNIT A"/>
    <property type="match status" value="1"/>
</dbReference>
<dbReference type="InterPro" id="IPR012337">
    <property type="entry name" value="RNaseH-like_sf"/>
</dbReference>
<dbReference type="EMBL" id="RRYP01012277">
    <property type="protein sequence ID" value="TNV77223.1"/>
    <property type="molecule type" value="Genomic_DNA"/>
</dbReference>
<evidence type="ECO:0000313" key="13">
    <source>
        <dbReference type="Proteomes" id="UP000785679"/>
    </source>
</evidence>
<dbReference type="InterPro" id="IPR024567">
    <property type="entry name" value="RNase_HII/HIII_dom"/>
</dbReference>
<dbReference type="FunFam" id="1.10.10.460:FF:000001">
    <property type="entry name" value="Ribonuclease"/>
    <property type="match status" value="1"/>
</dbReference>
<dbReference type="Gene3D" id="1.10.10.460">
    <property type="entry name" value="Ribonuclease hii. Domain 2"/>
    <property type="match status" value="1"/>
</dbReference>
<accession>A0A8J8T0P1</accession>
<sequence length="308" mass="34726">MSTKSKCLYAFKDLECEVGIDEAGRGPVLGPMVYGCCFWPLSVRDEMKKTYGFTDSKQLSEADRDRLFADINSINHSQLGYFVSILHSEYLSNTMLAEFDNGGKNLNKISHDTAIELINRVKDAGIIVRKVILDTVGQPEKYVGILRAALKDPSIEIVVESKADFNHPVVSAASICAKVTRDQVLRDWQYPEKKQIDSEFGCGYPGDPKAKQWLKRNFDPVFGFPTLVRFSWKTCSTILEDNKANVEWFDPVVQPQNLGASDGKKQKTLGFGKTVAQKDADDLQKVSQKERENNRGLKNMKVKRNFQI</sequence>
<dbReference type="SUPFAM" id="SSF53098">
    <property type="entry name" value="Ribonuclease H-like"/>
    <property type="match status" value="1"/>
</dbReference>
<dbReference type="GO" id="GO:0006298">
    <property type="term" value="P:mismatch repair"/>
    <property type="evidence" value="ECO:0007669"/>
    <property type="project" value="TreeGrafter"/>
</dbReference>
<evidence type="ECO:0000256" key="7">
    <source>
        <dbReference type="ARBA" id="ARBA00022801"/>
    </source>
</evidence>
<feature type="domain" description="RNase H type-2" evidence="11">
    <location>
        <begin position="15"/>
        <end position="244"/>
    </location>
</feature>
<dbReference type="PANTHER" id="PTHR10954">
    <property type="entry name" value="RIBONUCLEASE H2 SUBUNIT A"/>
    <property type="match status" value="1"/>
</dbReference>
<evidence type="ECO:0000256" key="8">
    <source>
        <dbReference type="PROSITE-ProRule" id="PRU01319"/>
    </source>
</evidence>
<evidence type="ECO:0000256" key="1">
    <source>
        <dbReference type="ARBA" id="ARBA00000077"/>
    </source>
</evidence>
<dbReference type="InterPro" id="IPR036397">
    <property type="entry name" value="RNaseH_sf"/>
</dbReference>
<comment type="function">
    <text evidence="9">Endonuclease that specifically degrades the RNA of RNA-DNA hybrids.</text>
</comment>
<comment type="similarity">
    <text evidence="3">Belongs to the RNase HII family. Eukaryotic subfamily.</text>
</comment>
<evidence type="ECO:0000256" key="6">
    <source>
        <dbReference type="ARBA" id="ARBA00022759"/>
    </source>
</evidence>
<dbReference type="GO" id="GO:0046872">
    <property type="term" value="F:metal ion binding"/>
    <property type="evidence" value="ECO:0007669"/>
    <property type="project" value="UniProtKB-KW"/>
</dbReference>
<organism evidence="12 13">
    <name type="scientific">Halteria grandinella</name>
    <dbReference type="NCBI Taxonomy" id="5974"/>
    <lineage>
        <taxon>Eukaryota</taxon>
        <taxon>Sar</taxon>
        <taxon>Alveolata</taxon>
        <taxon>Ciliophora</taxon>
        <taxon>Intramacronucleata</taxon>
        <taxon>Spirotrichea</taxon>
        <taxon>Stichotrichia</taxon>
        <taxon>Sporadotrichida</taxon>
        <taxon>Halteriidae</taxon>
        <taxon>Halteria</taxon>
    </lineage>
</organism>
<dbReference type="Pfam" id="PF01351">
    <property type="entry name" value="RNase_HII"/>
    <property type="match status" value="1"/>
</dbReference>
<evidence type="ECO:0000256" key="4">
    <source>
        <dbReference type="ARBA" id="ARBA00022722"/>
    </source>
</evidence>
<feature type="region of interest" description="Disordered" evidence="10">
    <location>
        <begin position="280"/>
        <end position="308"/>
    </location>
</feature>
<comment type="catalytic activity">
    <reaction evidence="1 8 9">
        <text>Endonucleolytic cleavage to 5'-phosphomonoester.</text>
        <dbReference type="EC" id="3.1.26.4"/>
    </reaction>
</comment>
<comment type="cofactor">
    <cofactor evidence="2">
        <name>Mg(2+)</name>
        <dbReference type="ChEBI" id="CHEBI:18420"/>
    </cofactor>
</comment>
<proteinExistence type="inferred from homology"/>